<organism evidence="21 22">
    <name type="scientific">Saccharomycodes ludwigii</name>
    <dbReference type="NCBI Taxonomy" id="36035"/>
    <lineage>
        <taxon>Eukaryota</taxon>
        <taxon>Fungi</taxon>
        <taxon>Dikarya</taxon>
        <taxon>Ascomycota</taxon>
        <taxon>Saccharomycotina</taxon>
        <taxon>Saccharomycetes</taxon>
        <taxon>Saccharomycodales</taxon>
        <taxon>Saccharomycodaceae</taxon>
        <taxon>Saccharomycodes</taxon>
    </lineage>
</organism>
<keyword evidence="17" id="KW-0576">Peroxisome</keyword>
<dbReference type="EC" id="2.3.2.27" evidence="5"/>
<accession>A0A376BAN2</accession>
<dbReference type="InterPro" id="IPR006845">
    <property type="entry name" value="Pex_N"/>
</dbReference>
<evidence type="ECO:0000256" key="5">
    <source>
        <dbReference type="ARBA" id="ARBA00012483"/>
    </source>
</evidence>
<proteinExistence type="inferred from homology"/>
<evidence type="ECO:0000256" key="1">
    <source>
        <dbReference type="ARBA" id="ARBA00000900"/>
    </source>
</evidence>
<keyword evidence="6" id="KW-0813">Transport</keyword>
<dbReference type="EMBL" id="UFAJ01000867">
    <property type="protein sequence ID" value="SSD61743.1"/>
    <property type="molecule type" value="Genomic_DNA"/>
</dbReference>
<name>A0A376BAN2_9ASCO</name>
<evidence type="ECO:0000256" key="6">
    <source>
        <dbReference type="ARBA" id="ARBA00022448"/>
    </source>
</evidence>
<keyword evidence="22" id="KW-1185">Reference proteome</keyword>
<evidence type="ECO:0000256" key="7">
    <source>
        <dbReference type="ARBA" id="ARBA00022593"/>
    </source>
</evidence>
<keyword evidence="7" id="KW-0962">Peroxisome biogenesis</keyword>
<keyword evidence="10" id="KW-0479">Metal-binding</keyword>
<keyword evidence="16" id="KW-0472">Membrane</keyword>
<evidence type="ECO:0000259" key="20">
    <source>
        <dbReference type="PROSITE" id="PS50089"/>
    </source>
</evidence>
<dbReference type="GO" id="GO:0016562">
    <property type="term" value="P:protein import into peroxisome matrix, receptor recycling"/>
    <property type="evidence" value="ECO:0007669"/>
    <property type="project" value="UniProtKB-ARBA"/>
</dbReference>
<evidence type="ECO:0000313" key="22">
    <source>
        <dbReference type="Proteomes" id="UP000262825"/>
    </source>
</evidence>
<dbReference type="VEuPathDB" id="FungiDB:SCODWIG_03504"/>
<evidence type="ECO:0000256" key="17">
    <source>
        <dbReference type="ARBA" id="ARBA00023140"/>
    </source>
</evidence>
<comment type="catalytic activity">
    <reaction evidence="1">
        <text>S-ubiquitinyl-[E2 ubiquitin-conjugating enzyme]-L-cysteine + [acceptor protein]-L-lysine = [E2 ubiquitin-conjugating enzyme]-L-cysteine + N(6)-ubiquitinyl-[acceptor protein]-L-lysine.</text>
        <dbReference type="EC" id="2.3.2.27"/>
    </reaction>
</comment>
<keyword evidence="15" id="KW-1133">Transmembrane helix</keyword>
<keyword evidence="9" id="KW-0812">Transmembrane</keyword>
<dbReference type="Pfam" id="PF04757">
    <property type="entry name" value="Pex2_Pex12"/>
    <property type="match status" value="1"/>
</dbReference>
<protein>
    <recommendedName>
        <fullName evidence="5">RING-type E3 ubiquitin transferase</fullName>
        <ecNumber evidence="5">2.3.2.27</ecNumber>
    </recommendedName>
    <alternativeName>
        <fullName evidence="18">Peroxin-10</fullName>
    </alternativeName>
</protein>
<dbReference type="PANTHER" id="PTHR23350:SF0">
    <property type="entry name" value="PEROXISOME BIOGENESIS FACTOR 10"/>
    <property type="match status" value="1"/>
</dbReference>
<dbReference type="GO" id="GO:0061630">
    <property type="term" value="F:ubiquitin protein ligase activity"/>
    <property type="evidence" value="ECO:0007669"/>
    <property type="project" value="UniProtKB-EC"/>
</dbReference>
<dbReference type="AlphaFoldDB" id="A0A376BAN2"/>
<dbReference type="SMART" id="SM00184">
    <property type="entry name" value="RING"/>
    <property type="match status" value="1"/>
</dbReference>
<comment type="pathway">
    <text evidence="3">Protein modification; protein ubiquitination.</text>
</comment>
<dbReference type="PROSITE" id="PS50089">
    <property type="entry name" value="ZF_RING_2"/>
    <property type="match status" value="1"/>
</dbReference>
<evidence type="ECO:0000256" key="13">
    <source>
        <dbReference type="ARBA" id="ARBA00022833"/>
    </source>
</evidence>
<evidence type="ECO:0000256" key="4">
    <source>
        <dbReference type="ARBA" id="ARBA00008704"/>
    </source>
</evidence>
<keyword evidence="14" id="KW-0653">Protein transport</keyword>
<dbReference type="SUPFAM" id="SSF57850">
    <property type="entry name" value="RING/U-box"/>
    <property type="match status" value="1"/>
</dbReference>
<evidence type="ECO:0000256" key="18">
    <source>
        <dbReference type="ARBA" id="ARBA00041230"/>
    </source>
</evidence>
<evidence type="ECO:0000256" key="2">
    <source>
        <dbReference type="ARBA" id="ARBA00004585"/>
    </source>
</evidence>
<evidence type="ECO:0000256" key="16">
    <source>
        <dbReference type="ARBA" id="ARBA00023136"/>
    </source>
</evidence>
<sequence length="358" mass="41582">MSDKKPIFPSKISKTNPSPSHQLQWNLPYADVPSIIQSNDKDIEIQDKLFEHLQNLIQLLFGQTYVKTNLNFWKFLNKFIYFGSTTLLNKRTPGEEYADIIINDTLSTSFKRRNKLFLKRFFFIMCHIGGIKFLLSKIKSLNKFTSQTTNKLDFSLWLETLSDLHLALFYLNSKYYEFIRRIFQMRYFFLHDDDSANEENNLQFRKMINLPYKIVGGVIILKLLYKGVFVFTKNTISAISSGKNKKEISENTERGEGKNAKKKILTRIPLESKINIDLEDPLQLPYIQPDSSRTCVLCLSYMKNPSCGKCGHLFCWNCIMDWCREAKNATTDANNSGNSNGCPLCRQELLPQQIVPLR</sequence>
<feature type="domain" description="RING-type" evidence="20">
    <location>
        <begin position="295"/>
        <end position="346"/>
    </location>
</feature>
<dbReference type="InterPro" id="IPR017907">
    <property type="entry name" value="Znf_RING_CS"/>
</dbReference>
<gene>
    <name evidence="21" type="ORF">SCODWIG_03504</name>
</gene>
<evidence type="ECO:0000256" key="10">
    <source>
        <dbReference type="ARBA" id="ARBA00022723"/>
    </source>
</evidence>
<reference evidence="22" key="1">
    <citation type="submission" date="2018-06" db="EMBL/GenBank/DDBJ databases">
        <authorList>
            <person name="Guldener U."/>
        </authorList>
    </citation>
    <scope>NUCLEOTIDE SEQUENCE [LARGE SCALE GENOMIC DNA]</scope>
    <source>
        <strain evidence="22">UTAD17</strain>
    </source>
</reference>
<dbReference type="PROSITE" id="PS00518">
    <property type="entry name" value="ZF_RING_1"/>
    <property type="match status" value="1"/>
</dbReference>
<dbReference type="InterPro" id="IPR013083">
    <property type="entry name" value="Znf_RING/FYVE/PHD"/>
</dbReference>
<dbReference type="InterPro" id="IPR025654">
    <property type="entry name" value="PEX2/10"/>
</dbReference>
<evidence type="ECO:0000256" key="11">
    <source>
        <dbReference type="ARBA" id="ARBA00022771"/>
    </source>
</evidence>
<keyword evidence="11 19" id="KW-0863">Zinc-finger</keyword>
<keyword evidence="8" id="KW-0808">Transferase</keyword>
<keyword evidence="12" id="KW-0833">Ubl conjugation pathway</keyword>
<evidence type="ECO:0000256" key="14">
    <source>
        <dbReference type="ARBA" id="ARBA00022927"/>
    </source>
</evidence>
<dbReference type="CDD" id="cd16527">
    <property type="entry name" value="RING-HC_PEX10"/>
    <property type="match status" value="1"/>
</dbReference>
<evidence type="ECO:0000256" key="19">
    <source>
        <dbReference type="PROSITE-ProRule" id="PRU00175"/>
    </source>
</evidence>
<dbReference type="Proteomes" id="UP000262825">
    <property type="component" value="Unassembled WGS sequence"/>
</dbReference>
<dbReference type="GO" id="GO:0008270">
    <property type="term" value="F:zinc ion binding"/>
    <property type="evidence" value="ECO:0007669"/>
    <property type="project" value="UniProtKB-KW"/>
</dbReference>
<dbReference type="Gene3D" id="3.30.40.10">
    <property type="entry name" value="Zinc/RING finger domain, C3HC4 (zinc finger)"/>
    <property type="match status" value="1"/>
</dbReference>
<evidence type="ECO:0000256" key="9">
    <source>
        <dbReference type="ARBA" id="ARBA00022692"/>
    </source>
</evidence>
<dbReference type="PANTHER" id="PTHR23350">
    <property type="entry name" value="PEROXISOME ASSEMBLY PROTEIN 10"/>
    <property type="match status" value="1"/>
</dbReference>
<evidence type="ECO:0000256" key="12">
    <source>
        <dbReference type="ARBA" id="ARBA00022786"/>
    </source>
</evidence>
<comment type="subcellular location">
    <subcellularLocation>
        <location evidence="2">Peroxisome membrane</location>
        <topology evidence="2">Multi-pass membrane protein</topology>
    </subcellularLocation>
</comment>
<comment type="similarity">
    <text evidence="4">Belongs to the pex2/pex10/pex12 family.</text>
</comment>
<dbReference type="InterPro" id="IPR001841">
    <property type="entry name" value="Znf_RING"/>
</dbReference>
<evidence type="ECO:0000256" key="15">
    <source>
        <dbReference type="ARBA" id="ARBA00022989"/>
    </source>
</evidence>
<evidence type="ECO:0000313" key="21">
    <source>
        <dbReference type="EMBL" id="SSD61743.1"/>
    </source>
</evidence>
<dbReference type="GO" id="GO:0016567">
    <property type="term" value="P:protein ubiquitination"/>
    <property type="evidence" value="ECO:0007669"/>
    <property type="project" value="UniProtKB-ARBA"/>
</dbReference>
<evidence type="ECO:0000256" key="3">
    <source>
        <dbReference type="ARBA" id="ARBA00004906"/>
    </source>
</evidence>
<evidence type="ECO:0000256" key="8">
    <source>
        <dbReference type="ARBA" id="ARBA00022679"/>
    </source>
</evidence>
<keyword evidence="13" id="KW-0862">Zinc</keyword>
<dbReference type="Pfam" id="PF13639">
    <property type="entry name" value="zf-RING_2"/>
    <property type="match status" value="1"/>
</dbReference>
<dbReference type="GO" id="GO:0005778">
    <property type="term" value="C:peroxisomal membrane"/>
    <property type="evidence" value="ECO:0007669"/>
    <property type="project" value="UniProtKB-SubCell"/>
</dbReference>